<dbReference type="AlphaFoldDB" id="A0A5C3NPH9"/>
<feature type="signal peptide" evidence="3">
    <location>
        <begin position="1"/>
        <end position="21"/>
    </location>
</feature>
<keyword evidence="3" id="KW-0732">Signal</keyword>
<sequence length="218" mass="23777">MYLARSRVLWIIYYLCCSVFAQSLAQNSSDVALHTPLVTVYPTSSSALTSVAGIPDHASSSRSTLHLSATSHHTPVSAPSSNHTTPITMTRVPAPIVTNHPPNPQMPHPSPRPDRNLPRGPSAGVIVGAALGSLASIIVLASFARCLYTWRKQPDRDRIAEVVDRYQVQREMEEMAREDLEALRESVRRAPSPPPLPLYNDSRLPAYTPARPAADADV</sequence>
<keyword evidence="2" id="KW-0812">Transmembrane</keyword>
<feature type="region of interest" description="Disordered" evidence="1">
    <location>
        <begin position="62"/>
        <end position="120"/>
    </location>
</feature>
<organism evidence="4 5">
    <name type="scientific">Heliocybe sulcata</name>
    <dbReference type="NCBI Taxonomy" id="5364"/>
    <lineage>
        <taxon>Eukaryota</taxon>
        <taxon>Fungi</taxon>
        <taxon>Dikarya</taxon>
        <taxon>Basidiomycota</taxon>
        <taxon>Agaricomycotina</taxon>
        <taxon>Agaricomycetes</taxon>
        <taxon>Gloeophyllales</taxon>
        <taxon>Gloeophyllaceae</taxon>
        <taxon>Heliocybe</taxon>
    </lineage>
</organism>
<dbReference type="Proteomes" id="UP000305948">
    <property type="component" value="Unassembled WGS sequence"/>
</dbReference>
<keyword evidence="2" id="KW-0472">Membrane</keyword>
<evidence type="ECO:0000256" key="1">
    <source>
        <dbReference type="SAM" id="MobiDB-lite"/>
    </source>
</evidence>
<feature type="compositionally biased region" description="Pro residues" evidence="1">
    <location>
        <begin position="101"/>
        <end position="110"/>
    </location>
</feature>
<evidence type="ECO:0000313" key="4">
    <source>
        <dbReference type="EMBL" id="TFK55581.1"/>
    </source>
</evidence>
<evidence type="ECO:0008006" key="6">
    <source>
        <dbReference type="Google" id="ProtNLM"/>
    </source>
</evidence>
<dbReference type="EMBL" id="ML213504">
    <property type="protein sequence ID" value="TFK55581.1"/>
    <property type="molecule type" value="Genomic_DNA"/>
</dbReference>
<protein>
    <recommendedName>
        <fullName evidence="6">Transmembrane protein</fullName>
    </recommendedName>
</protein>
<keyword evidence="5" id="KW-1185">Reference proteome</keyword>
<keyword evidence="2" id="KW-1133">Transmembrane helix</keyword>
<feature type="chain" id="PRO_5022875109" description="Transmembrane protein" evidence="3">
    <location>
        <begin position="22"/>
        <end position="218"/>
    </location>
</feature>
<evidence type="ECO:0000313" key="5">
    <source>
        <dbReference type="Proteomes" id="UP000305948"/>
    </source>
</evidence>
<feature type="transmembrane region" description="Helical" evidence="2">
    <location>
        <begin position="123"/>
        <end position="148"/>
    </location>
</feature>
<evidence type="ECO:0000256" key="2">
    <source>
        <dbReference type="SAM" id="Phobius"/>
    </source>
</evidence>
<reference evidence="4 5" key="1">
    <citation type="journal article" date="2019" name="Nat. Ecol. Evol.">
        <title>Megaphylogeny resolves global patterns of mushroom evolution.</title>
        <authorList>
            <person name="Varga T."/>
            <person name="Krizsan K."/>
            <person name="Foldi C."/>
            <person name="Dima B."/>
            <person name="Sanchez-Garcia M."/>
            <person name="Sanchez-Ramirez S."/>
            <person name="Szollosi G.J."/>
            <person name="Szarkandi J.G."/>
            <person name="Papp V."/>
            <person name="Albert L."/>
            <person name="Andreopoulos W."/>
            <person name="Angelini C."/>
            <person name="Antonin V."/>
            <person name="Barry K.W."/>
            <person name="Bougher N.L."/>
            <person name="Buchanan P."/>
            <person name="Buyck B."/>
            <person name="Bense V."/>
            <person name="Catcheside P."/>
            <person name="Chovatia M."/>
            <person name="Cooper J."/>
            <person name="Damon W."/>
            <person name="Desjardin D."/>
            <person name="Finy P."/>
            <person name="Geml J."/>
            <person name="Haridas S."/>
            <person name="Hughes K."/>
            <person name="Justo A."/>
            <person name="Karasinski D."/>
            <person name="Kautmanova I."/>
            <person name="Kiss B."/>
            <person name="Kocsube S."/>
            <person name="Kotiranta H."/>
            <person name="LaButti K.M."/>
            <person name="Lechner B.E."/>
            <person name="Liimatainen K."/>
            <person name="Lipzen A."/>
            <person name="Lukacs Z."/>
            <person name="Mihaltcheva S."/>
            <person name="Morgado L.N."/>
            <person name="Niskanen T."/>
            <person name="Noordeloos M.E."/>
            <person name="Ohm R.A."/>
            <person name="Ortiz-Santana B."/>
            <person name="Ovrebo C."/>
            <person name="Racz N."/>
            <person name="Riley R."/>
            <person name="Savchenko A."/>
            <person name="Shiryaev A."/>
            <person name="Soop K."/>
            <person name="Spirin V."/>
            <person name="Szebenyi C."/>
            <person name="Tomsovsky M."/>
            <person name="Tulloss R.E."/>
            <person name="Uehling J."/>
            <person name="Grigoriev I.V."/>
            <person name="Vagvolgyi C."/>
            <person name="Papp T."/>
            <person name="Martin F.M."/>
            <person name="Miettinen O."/>
            <person name="Hibbett D.S."/>
            <person name="Nagy L.G."/>
        </authorList>
    </citation>
    <scope>NUCLEOTIDE SEQUENCE [LARGE SCALE GENOMIC DNA]</scope>
    <source>
        <strain evidence="4 5">OMC1185</strain>
    </source>
</reference>
<gene>
    <name evidence="4" type="ORF">OE88DRAFT_1651955</name>
</gene>
<proteinExistence type="predicted"/>
<feature type="region of interest" description="Disordered" evidence="1">
    <location>
        <begin position="183"/>
        <end position="218"/>
    </location>
</feature>
<accession>A0A5C3NPH9</accession>
<dbReference type="OrthoDB" id="2755611at2759"/>
<evidence type="ECO:0000256" key="3">
    <source>
        <dbReference type="SAM" id="SignalP"/>
    </source>
</evidence>
<feature type="compositionally biased region" description="Polar residues" evidence="1">
    <location>
        <begin position="62"/>
        <end position="88"/>
    </location>
</feature>
<name>A0A5C3NPH9_9AGAM</name>